<dbReference type="EMBL" id="UGKT01000001">
    <property type="protein sequence ID" value="STT01965.1"/>
    <property type="molecule type" value="Genomic_DNA"/>
</dbReference>
<name>A0A377UVC5_KLEPN</name>
<reference evidence="2 3" key="1">
    <citation type="submission" date="2018-06" db="EMBL/GenBank/DDBJ databases">
        <authorList>
            <consortium name="Pathogen Informatics"/>
            <person name="Doyle S."/>
        </authorList>
    </citation>
    <scope>NUCLEOTIDE SEQUENCE [LARGE SCALE GENOMIC DNA]</scope>
    <source>
        <strain evidence="2 3">NCTC13443</strain>
    </source>
</reference>
<dbReference type="AlphaFoldDB" id="A0A377UVC5"/>
<gene>
    <name evidence="2" type="ORF">NCTC13443_02297</name>
</gene>
<evidence type="ECO:0000256" key="1">
    <source>
        <dbReference type="SAM" id="MobiDB-lite"/>
    </source>
</evidence>
<organism evidence="2 3">
    <name type="scientific">Klebsiella pneumoniae</name>
    <dbReference type="NCBI Taxonomy" id="573"/>
    <lineage>
        <taxon>Bacteria</taxon>
        <taxon>Pseudomonadati</taxon>
        <taxon>Pseudomonadota</taxon>
        <taxon>Gammaproteobacteria</taxon>
        <taxon>Enterobacterales</taxon>
        <taxon>Enterobacteriaceae</taxon>
        <taxon>Klebsiella/Raoultella group</taxon>
        <taxon>Klebsiella</taxon>
        <taxon>Klebsiella pneumoniae complex</taxon>
    </lineage>
</organism>
<protein>
    <submittedName>
        <fullName evidence="2">Uncharacterized protein</fullName>
    </submittedName>
</protein>
<evidence type="ECO:0000313" key="3">
    <source>
        <dbReference type="Proteomes" id="UP000255518"/>
    </source>
</evidence>
<evidence type="ECO:0000313" key="2">
    <source>
        <dbReference type="EMBL" id="STT01965.1"/>
    </source>
</evidence>
<sequence length="42" mass="4667">MVSVVHMPKVSTTSTLPKISTPMALSKPENHHHATPTIQVFW</sequence>
<feature type="region of interest" description="Disordered" evidence="1">
    <location>
        <begin position="1"/>
        <end position="42"/>
    </location>
</feature>
<proteinExistence type="predicted"/>
<accession>A0A377UVC5</accession>
<dbReference type="Proteomes" id="UP000255518">
    <property type="component" value="Unassembled WGS sequence"/>
</dbReference>